<accession>A0A9W9UCV4</accession>
<evidence type="ECO:0000313" key="1">
    <source>
        <dbReference type="EMBL" id="KAJ5331907.1"/>
    </source>
</evidence>
<dbReference type="EMBL" id="JAPZBO010000001">
    <property type="protein sequence ID" value="KAJ5331907.1"/>
    <property type="molecule type" value="Genomic_DNA"/>
</dbReference>
<keyword evidence="2" id="KW-1185">Reference proteome</keyword>
<gene>
    <name evidence="1" type="ORF">N7476_001690</name>
</gene>
<name>A0A9W9UCV4_9EURO</name>
<sequence length="193" mass="20785">MSFINHNPPDQGIALLSPKHEGINEKATPTVLAALGEPKVSEESLGESDRAIMTIVTGAVFLTQIYDTVLGGFISYTIMISIVTRNKALLVNGNGDASWGGANIQAYDTNATSWALASYLYKIGAQYQMVPIGMAIGAAAVVVQFVSEVRGFKTAEINIPQIVQYAGFISYNQSQTCLIFSLMVSGLFVQYYL</sequence>
<organism evidence="1 2">
    <name type="scientific">Penicillium atrosanguineum</name>
    <dbReference type="NCBI Taxonomy" id="1132637"/>
    <lineage>
        <taxon>Eukaryota</taxon>
        <taxon>Fungi</taxon>
        <taxon>Dikarya</taxon>
        <taxon>Ascomycota</taxon>
        <taxon>Pezizomycotina</taxon>
        <taxon>Eurotiomycetes</taxon>
        <taxon>Eurotiomycetidae</taxon>
        <taxon>Eurotiales</taxon>
        <taxon>Aspergillaceae</taxon>
        <taxon>Penicillium</taxon>
    </lineage>
</organism>
<reference evidence="1" key="1">
    <citation type="submission" date="2022-12" db="EMBL/GenBank/DDBJ databases">
        <authorList>
            <person name="Petersen C."/>
        </authorList>
    </citation>
    <scope>NUCLEOTIDE SEQUENCE</scope>
    <source>
        <strain evidence="1">IBT 21472</strain>
    </source>
</reference>
<proteinExistence type="predicted"/>
<dbReference type="Proteomes" id="UP001147746">
    <property type="component" value="Unassembled WGS sequence"/>
</dbReference>
<dbReference type="OrthoDB" id="9986677at2759"/>
<reference evidence="1" key="2">
    <citation type="journal article" date="2023" name="IMA Fungus">
        <title>Comparative genomic study of the Penicillium genus elucidates a diverse pangenome and 15 lateral gene transfer events.</title>
        <authorList>
            <person name="Petersen C."/>
            <person name="Sorensen T."/>
            <person name="Nielsen M.R."/>
            <person name="Sondergaard T.E."/>
            <person name="Sorensen J.L."/>
            <person name="Fitzpatrick D.A."/>
            <person name="Frisvad J.C."/>
            <person name="Nielsen K.L."/>
        </authorList>
    </citation>
    <scope>NUCLEOTIDE SEQUENCE</scope>
    <source>
        <strain evidence="1">IBT 21472</strain>
    </source>
</reference>
<comment type="caution">
    <text evidence="1">The sequence shown here is derived from an EMBL/GenBank/DDBJ whole genome shotgun (WGS) entry which is preliminary data.</text>
</comment>
<evidence type="ECO:0000313" key="2">
    <source>
        <dbReference type="Proteomes" id="UP001147746"/>
    </source>
</evidence>
<protein>
    <submittedName>
        <fullName evidence="1">Uncharacterized protein</fullName>
    </submittedName>
</protein>
<dbReference type="AlphaFoldDB" id="A0A9W9UCV4"/>